<comment type="similarity">
    <text evidence="1">Belongs to the AHA1 family.</text>
</comment>
<dbReference type="Gene3D" id="3.30.530.20">
    <property type="match status" value="1"/>
</dbReference>
<dbReference type="KEGG" id="tpol:Mal48_06970"/>
<dbReference type="Proteomes" id="UP000315724">
    <property type="component" value="Chromosome"/>
</dbReference>
<evidence type="ECO:0000256" key="1">
    <source>
        <dbReference type="ARBA" id="ARBA00006817"/>
    </source>
</evidence>
<feature type="domain" description="Activator of Hsp90 ATPase homologue 1/2-like C-terminal" evidence="2">
    <location>
        <begin position="26"/>
        <end position="164"/>
    </location>
</feature>
<gene>
    <name evidence="3" type="ORF">Mal48_06970</name>
</gene>
<sequence>MEKKRVKPAIVNSDSDTQVKVVRSFDAPVDSVWKPFTDADLVRQWMLGPPGWSMPVCEMDFRVGGKYENVFCNEADGFKIAMVGHFREIETHSKIVQDEKHLIGDSPDDASQETVVTLTFQETDLGTTVTTLIEYASTTARDEALATGMGAAMEMGYCRIDELLAE</sequence>
<evidence type="ECO:0000313" key="3">
    <source>
        <dbReference type="EMBL" id="QDT31464.1"/>
    </source>
</evidence>
<dbReference type="SUPFAM" id="SSF55961">
    <property type="entry name" value="Bet v1-like"/>
    <property type="match status" value="1"/>
</dbReference>
<dbReference type="AlphaFoldDB" id="A0A517QIL6"/>
<name>A0A517QIL6_9PLAN</name>
<dbReference type="OrthoDB" id="9805228at2"/>
<dbReference type="InterPro" id="IPR013538">
    <property type="entry name" value="ASHA1/2-like_C"/>
</dbReference>
<organism evidence="3 4">
    <name type="scientific">Thalassoglobus polymorphus</name>
    <dbReference type="NCBI Taxonomy" id="2527994"/>
    <lineage>
        <taxon>Bacteria</taxon>
        <taxon>Pseudomonadati</taxon>
        <taxon>Planctomycetota</taxon>
        <taxon>Planctomycetia</taxon>
        <taxon>Planctomycetales</taxon>
        <taxon>Planctomycetaceae</taxon>
        <taxon>Thalassoglobus</taxon>
    </lineage>
</organism>
<accession>A0A517QIL6</accession>
<dbReference type="EMBL" id="CP036267">
    <property type="protein sequence ID" value="QDT31464.1"/>
    <property type="molecule type" value="Genomic_DNA"/>
</dbReference>
<protein>
    <recommendedName>
        <fullName evidence="2">Activator of Hsp90 ATPase homologue 1/2-like C-terminal domain-containing protein</fullName>
    </recommendedName>
</protein>
<evidence type="ECO:0000259" key="2">
    <source>
        <dbReference type="Pfam" id="PF08327"/>
    </source>
</evidence>
<dbReference type="Pfam" id="PF08327">
    <property type="entry name" value="AHSA1"/>
    <property type="match status" value="1"/>
</dbReference>
<proteinExistence type="inferred from homology"/>
<reference evidence="3 4" key="1">
    <citation type="submission" date="2019-02" db="EMBL/GenBank/DDBJ databases">
        <title>Deep-cultivation of Planctomycetes and their phenomic and genomic characterization uncovers novel biology.</title>
        <authorList>
            <person name="Wiegand S."/>
            <person name="Jogler M."/>
            <person name="Boedeker C."/>
            <person name="Pinto D."/>
            <person name="Vollmers J."/>
            <person name="Rivas-Marin E."/>
            <person name="Kohn T."/>
            <person name="Peeters S.H."/>
            <person name="Heuer A."/>
            <person name="Rast P."/>
            <person name="Oberbeckmann S."/>
            <person name="Bunk B."/>
            <person name="Jeske O."/>
            <person name="Meyerdierks A."/>
            <person name="Storesund J.E."/>
            <person name="Kallscheuer N."/>
            <person name="Luecker S."/>
            <person name="Lage O.M."/>
            <person name="Pohl T."/>
            <person name="Merkel B.J."/>
            <person name="Hornburger P."/>
            <person name="Mueller R.-W."/>
            <person name="Bruemmer F."/>
            <person name="Labrenz M."/>
            <person name="Spormann A.M."/>
            <person name="Op den Camp H."/>
            <person name="Overmann J."/>
            <person name="Amann R."/>
            <person name="Jetten M.S.M."/>
            <person name="Mascher T."/>
            <person name="Medema M.H."/>
            <person name="Devos D.P."/>
            <person name="Kaster A.-K."/>
            <person name="Ovreas L."/>
            <person name="Rohde M."/>
            <person name="Galperin M.Y."/>
            <person name="Jogler C."/>
        </authorList>
    </citation>
    <scope>NUCLEOTIDE SEQUENCE [LARGE SCALE GENOMIC DNA]</scope>
    <source>
        <strain evidence="3 4">Mal48</strain>
    </source>
</reference>
<keyword evidence="4" id="KW-1185">Reference proteome</keyword>
<evidence type="ECO:0000313" key="4">
    <source>
        <dbReference type="Proteomes" id="UP000315724"/>
    </source>
</evidence>
<dbReference type="InterPro" id="IPR023393">
    <property type="entry name" value="START-like_dom_sf"/>
</dbReference>